<dbReference type="AlphaFoldDB" id="A0A3S9MXJ7"/>
<accession>A0A3S9MXJ7</accession>
<protein>
    <recommendedName>
        <fullName evidence="2">Putative auto-transporter adhesin head GIN domain-containing protein</fullName>
    </recommendedName>
</protein>
<evidence type="ECO:0000313" key="4">
    <source>
        <dbReference type="Proteomes" id="UP000279600"/>
    </source>
</evidence>
<dbReference type="OrthoDB" id="1419485at2"/>
<dbReference type="Gene3D" id="2.160.20.120">
    <property type="match status" value="1"/>
</dbReference>
<feature type="domain" description="Putative auto-transporter adhesin head GIN" evidence="2">
    <location>
        <begin position="40"/>
        <end position="178"/>
    </location>
</feature>
<dbReference type="KEGG" id="noj:EJ995_07020"/>
<dbReference type="Proteomes" id="UP000279600">
    <property type="component" value="Chromosome"/>
</dbReference>
<name>A0A3S9MXJ7_9FLAO</name>
<reference evidence="3 4" key="1">
    <citation type="submission" date="2018-12" db="EMBL/GenBank/DDBJ databases">
        <title>Complete genome of Nonlabens sp. MJ115.</title>
        <authorList>
            <person name="Choi H.S."/>
            <person name="Jung J."/>
        </authorList>
    </citation>
    <scope>NUCLEOTIDE SEQUENCE [LARGE SCALE GENOMIC DNA]</scope>
    <source>
        <strain evidence="3 4">MJ115</strain>
    </source>
</reference>
<dbReference type="RefSeq" id="WP_126446997.1">
    <property type="nucleotide sequence ID" value="NZ_CP034549.1"/>
</dbReference>
<sequence>MKKIVVVMLLLSFAFAKAQDRTKIKGNKEVTKRIIDVDMFESIEIGGDYEIAIAQGTSPQVEIITDSNIQPFINILVQNGNLTINQTAEIRRSKELKINIIYTEEFTTINVKDDAQLSSLTDLRMDNLQVNLKDDARVYLTGQVDELVFNGSADSRAECNLSGSSAQINLSGSSNLKALTMYDRVDFMLTDRAESRMEGDLDNSTMVLEGRSKMEGKNLEVKDLKLKITRNADAQVNAKDNLELRASGDAKVELYNNPKIGMAEFTGKAMLMKK</sequence>
<evidence type="ECO:0000259" key="2">
    <source>
        <dbReference type="Pfam" id="PF10988"/>
    </source>
</evidence>
<feature type="chain" id="PRO_5019165471" description="Putative auto-transporter adhesin head GIN domain-containing protein" evidence="1">
    <location>
        <begin position="19"/>
        <end position="274"/>
    </location>
</feature>
<evidence type="ECO:0000313" key="3">
    <source>
        <dbReference type="EMBL" id="AZQ43996.1"/>
    </source>
</evidence>
<proteinExistence type="predicted"/>
<gene>
    <name evidence="3" type="ORF">EJ995_07020</name>
</gene>
<organism evidence="3 4">
    <name type="scientific">Nonlabens ponticola</name>
    <dbReference type="NCBI Taxonomy" id="2496866"/>
    <lineage>
        <taxon>Bacteria</taxon>
        <taxon>Pseudomonadati</taxon>
        <taxon>Bacteroidota</taxon>
        <taxon>Flavobacteriia</taxon>
        <taxon>Flavobacteriales</taxon>
        <taxon>Flavobacteriaceae</taxon>
        <taxon>Nonlabens</taxon>
    </lineage>
</organism>
<evidence type="ECO:0000256" key="1">
    <source>
        <dbReference type="SAM" id="SignalP"/>
    </source>
</evidence>
<feature type="signal peptide" evidence="1">
    <location>
        <begin position="1"/>
        <end position="18"/>
    </location>
</feature>
<dbReference type="Pfam" id="PF10988">
    <property type="entry name" value="DUF2807"/>
    <property type="match status" value="1"/>
</dbReference>
<dbReference type="EMBL" id="CP034549">
    <property type="protein sequence ID" value="AZQ43996.1"/>
    <property type="molecule type" value="Genomic_DNA"/>
</dbReference>
<keyword evidence="1" id="KW-0732">Signal</keyword>
<keyword evidence="4" id="KW-1185">Reference proteome</keyword>
<dbReference type="InterPro" id="IPR021255">
    <property type="entry name" value="DUF2807"/>
</dbReference>